<dbReference type="Proteomes" id="UP000267250">
    <property type="component" value="Chromosome"/>
</dbReference>
<evidence type="ECO:0000256" key="5">
    <source>
        <dbReference type="ARBA" id="ARBA00022519"/>
    </source>
</evidence>
<proteinExistence type="inferred from homology"/>
<dbReference type="GO" id="GO:0005886">
    <property type="term" value="C:plasma membrane"/>
    <property type="evidence" value="ECO:0007669"/>
    <property type="project" value="UniProtKB-SubCell"/>
</dbReference>
<dbReference type="RefSeq" id="WP_127017858.1">
    <property type="nucleotide sequence ID" value="NZ_CP016379.1"/>
</dbReference>
<dbReference type="KEGG" id="aft:BBF96_14555"/>
<dbReference type="PANTHER" id="PTHR30012:SF0">
    <property type="entry name" value="TYPE II SECRETION SYSTEM PROTEIN F-RELATED"/>
    <property type="match status" value="1"/>
</dbReference>
<evidence type="ECO:0000256" key="6">
    <source>
        <dbReference type="ARBA" id="ARBA00022692"/>
    </source>
</evidence>
<dbReference type="FunFam" id="1.20.81.30:FF:000001">
    <property type="entry name" value="Type II secretion system protein F"/>
    <property type="match status" value="2"/>
</dbReference>
<dbReference type="GO" id="GO:0009306">
    <property type="term" value="P:protein secretion"/>
    <property type="evidence" value="ECO:0007669"/>
    <property type="project" value="InterPro"/>
</dbReference>
<dbReference type="PANTHER" id="PTHR30012">
    <property type="entry name" value="GENERAL SECRETION PATHWAY PROTEIN"/>
    <property type="match status" value="1"/>
</dbReference>
<accession>A0A3Q9HST9</accession>
<evidence type="ECO:0000256" key="4">
    <source>
        <dbReference type="ARBA" id="ARBA00022475"/>
    </source>
</evidence>
<evidence type="ECO:0000256" key="3">
    <source>
        <dbReference type="ARBA" id="ARBA00022448"/>
    </source>
</evidence>
<evidence type="ECO:0000256" key="10">
    <source>
        <dbReference type="SAM" id="Phobius"/>
    </source>
</evidence>
<dbReference type="PRINTS" id="PR00812">
    <property type="entry name" value="BCTERIALGSPF"/>
</dbReference>
<dbReference type="InterPro" id="IPR003004">
    <property type="entry name" value="GspF/PilC"/>
</dbReference>
<keyword evidence="7 10" id="KW-1133">Transmembrane helix</keyword>
<keyword evidence="5" id="KW-0997">Cell inner membrane</keyword>
<evidence type="ECO:0000313" key="12">
    <source>
        <dbReference type="EMBL" id="AZR74498.1"/>
    </source>
</evidence>
<keyword evidence="4" id="KW-1003">Cell membrane</keyword>
<dbReference type="Pfam" id="PF00482">
    <property type="entry name" value="T2SSF"/>
    <property type="match status" value="2"/>
</dbReference>
<evidence type="ECO:0000256" key="2">
    <source>
        <dbReference type="ARBA" id="ARBA00005745"/>
    </source>
</evidence>
<feature type="transmembrane region" description="Helical" evidence="10">
    <location>
        <begin position="375"/>
        <end position="396"/>
    </location>
</feature>
<dbReference type="AlphaFoldDB" id="A0A3Q9HST9"/>
<feature type="transmembrane region" description="Helical" evidence="10">
    <location>
        <begin position="222"/>
        <end position="241"/>
    </location>
</feature>
<dbReference type="Gene3D" id="1.20.81.30">
    <property type="entry name" value="Type II secretion system (T2SS), domain F"/>
    <property type="match status" value="2"/>
</dbReference>
<gene>
    <name evidence="12" type="ORF">BBF96_14555</name>
</gene>
<dbReference type="InterPro" id="IPR018076">
    <property type="entry name" value="T2SS_GspF_dom"/>
</dbReference>
<name>A0A3Q9HST9_9FIRM</name>
<keyword evidence="8 10" id="KW-0472">Membrane</keyword>
<comment type="similarity">
    <text evidence="2 9">Belongs to the GSP F family.</text>
</comment>
<evidence type="ECO:0000313" key="13">
    <source>
        <dbReference type="Proteomes" id="UP000267250"/>
    </source>
</evidence>
<feature type="domain" description="Type II secretion system protein GspF" evidence="11">
    <location>
        <begin position="70"/>
        <end position="192"/>
    </location>
</feature>
<protein>
    <recommendedName>
        <fullName evidence="11">Type II secretion system protein GspF domain-containing protein</fullName>
    </recommendedName>
</protein>
<comment type="subcellular location">
    <subcellularLocation>
        <location evidence="1">Cell inner membrane</location>
        <topology evidence="1">Multi-pass membrane protein</topology>
    </subcellularLocation>
    <subcellularLocation>
        <location evidence="9">Cell membrane</location>
        <topology evidence="9">Multi-pass membrane protein</topology>
    </subcellularLocation>
</comment>
<keyword evidence="13" id="KW-1185">Reference proteome</keyword>
<sequence length="402" mass="45804">MAPEYSYKAKNSEGKLLRGSIQADSRLDVAEYITKQGYYVVNIEEKKDLDLKKILKFFRRIKSKELAIISRQFAVLINTGIPIVQCLDILISQIENKHLKRVMQEIFQDVEVGMSFSEALKKHEDTFPPLYSKMVNAGEVGGILDQVMSRLADYYEKESELKTKIRSAMMYPMTILFIAVVIIIFLMIVVIPVFADLFSSMGGTLPLPTRIIIGFSKMLVRYWYLILIFGFILVASFIGYIKSPTGKFKFHQFQLRLPIVRKLLIKIEIARFTRTLGSLLKSGVPLMESLRVVEKIISNQIIANKLTEARLKVREGVRLSEPLRESGVFPRMMIQMLVVGEETGTMDQMLERIAEFYDKEAENAIQTVMSLLEPLLIVLIAILIGGIVVAIIMPMFDMVNLV</sequence>
<reference evidence="12 13" key="1">
    <citation type="submission" date="2016-07" db="EMBL/GenBank/DDBJ databases">
        <title>Genome and transcriptome analysis of iron-reducing fermentative bacteria Anoxybacter fermentans.</title>
        <authorList>
            <person name="Zeng X."/>
            <person name="Shao Z."/>
        </authorList>
    </citation>
    <scope>NUCLEOTIDE SEQUENCE [LARGE SCALE GENOMIC DNA]</scope>
    <source>
        <strain evidence="12 13">DY22613</strain>
    </source>
</reference>
<feature type="domain" description="Type II secretion system protein GspF" evidence="11">
    <location>
        <begin position="272"/>
        <end position="394"/>
    </location>
</feature>
<evidence type="ECO:0000256" key="7">
    <source>
        <dbReference type="ARBA" id="ARBA00022989"/>
    </source>
</evidence>
<evidence type="ECO:0000256" key="9">
    <source>
        <dbReference type="RuleBase" id="RU003923"/>
    </source>
</evidence>
<evidence type="ECO:0000256" key="1">
    <source>
        <dbReference type="ARBA" id="ARBA00004429"/>
    </source>
</evidence>
<keyword evidence="6 9" id="KW-0812">Transmembrane</keyword>
<dbReference type="InterPro" id="IPR042094">
    <property type="entry name" value="T2SS_GspF_sf"/>
</dbReference>
<organism evidence="12 13">
    <name type="scientific">Anoxybacter fermentans</name>
    <dbReference type="NCBI Taxonomy" id="1323375"/>
    <lineage>
        <taxon>Bacteria</taxon>
        <taxon>Bacillati</taxon>
        <taxon>Bacillota</taxon>
        <taxon>Clostridia</taxon>
        <taxon>Halanaerobiales</taxon>
        <taxon>Anoxybacter</taxon>
    </lineage>
</organism>
<evidence type="ECO:0000259" key="11">
    <source>
        <dbReference type="Pfam" id="PF00482"/>
    </source>
</evidence>
<feature type="transmembrane region" description="Helical" evidence="10">
    <location>
        <begin position="171"/>
        <end position="195"/>
    </location>
</feature>
<dbReference type="PROSITE" id="PS00874">
    <property type="entry name" value="T2SP_F"/>
    <property type="match status" value="1"/>
</dbReference>
<dbReference type="OrthoDB" id="9805682at2"/>
<dbReference type="InterPro" id="IPR001992">
    <property type="entry name" value="T2SS_GspF/T4SS_PilC_CS"/>
</dbReference>
<dbReference type="EMBL" id="CP016379">
    <property type="protein sequence ID" value="AZR74498.1"/>
    <property type="molecule type" value="Genomic_DNA"/>
</dbReference>
<keyword evidence="3 9" id="KW-0813">Transport</keyword>
<evidence type="ECO:0000256" key="8">
    <source>
        <dbReference type="ARBA" id="ARBA00023136"/>
    </source>
</evidence>